<dbReference type="Proteomes" id="UP000053660">
    <property type="component" value="Unassembled WGS sequence"/>
</dbReference>
<keyword evidence="1" id="KW-0472">Membrane</keyword>
<evidence type="ECO:0000313" key="3">
    <source>
        <dbReference type="Proteomes" id="UP000053660"/>
    </source>
</evidence>
<name>A0A0B1T7K9_OESDE</name>
<evidence type="ECO:0000313" key="2">
    <source>
        <dbReference type="EMBL" id="KHJ93214.1"/>
    </source>
</evidence>
<feature type="transmembrane region" description="Helical" evidence="1">
    <location>
        <begin position="36"/>
        <end position="59"/>
    </location>
</feature>
<proteinExistence type="predicted"/>
<dbReference type="AlphaFoldDB" id="A0A0B1T7K9"/>
<keyword evidence="1" id="KW-0812">Transmembrane</keyword>
<protein>
    <submittedName>
        <fullName evidence="2">Uncharacterized protein</fullName>
    </submittedName>
</protein>
<reference evidence="2 3" key="1">
    <citation type="submission" date="2014-03" db="EMBL/GenBank/DDBJ databases">
        <title>Draft genome of the hookworm Oesophagostomum dentatum.</title>
        <authorList>
            <person name="Mitreva M."/>
        </authorList>
    </citation>
    <scope>NUCLEOTIDE SEQUENCE [LARGE SCALE GENOMIC DNA]</scope>
    <source>
        <strain evidence="2 3">OD-Hann</strain>
    </source>
</reference>
<gene>
    <name evidence="2" type="ORF">OESDEN_06878</name>
</gene>
<dbReference type="EMBL" id="KN550887">
    <property type="protein sequence ID" value="KHJ93214.1"/>
    <property type="molecule type" value="Genomic_DNA"/>
</dbReference>
<accession>A0A0B1T7K9</accession>
<keyword evidence="3" id="KW-1185">Reference proteome</keyword>
<dbReference type="OrthoDB" id="5867416at2759"/>
<sequence length="93" mass="10884">MKRVDENFDVWLRHKKIDVTGISKPPPKDTTVFRDVILSCVAIIFYYYFLTSLILPAYFNFMMPVARHEPIVIARSDEVRRLGKFLAGFSQSR</sequence>
<evidence type="ECO:0000256" key="1">
    <source>
        <dbReference type="SAM" id="Phobius"/>
    </source>
</evidence>
<organism evidence="2 3">
    <name type="scientific">Oesophagostomum dentatum</name>
    <name type="common">Nodular worm</name>
    <dbReference type="NCBI Taxonomy" id="61180"/>
    <lineage>
        <taxon>Eukaryota</taxon>
        <taxon>Metazoa</taxon>
        <taxon>Ecdysozoa</taxon>
        <taxon>Nematoda</taxon>
        <taxon>Chromadorea</taxon>
        <taxon>Rhabditida</taxon>
        <taxon>Rhabditina</taxon>
        <taxon>Rhabditomorpha</taxon>
        <taxon>Strongyloidea</taxon>
        <taxon>Strongylidae</taxon>
        <taxon>Oesophagostomum</taxon>
    </lineage>
</organism>
<keyword evidence="1" id="KW-1133">Transmembrane helix</keyword>